<accession>A0A5A9PVQ0</accession>
<keyword evidence="1" id="KW-0812">Transmembrane</keyword>
<dbReference type="EMBL" id="SOYY01000001">
    <property type="protein sequence ID" value="KAA0724896.1"/>
    <property type="molecule type" value="Genomic_DNA"/>
</dbReference>
<protein>
    <submittedName>
        <fullName evidence="3">Uncharacterized protein</fullName>
    </submittedName>
</protein>
<feature type="transmembrane region" description="Helical" evidence="1">
    <location>
        <begin position="1061"/>
        <end position="1083"/>
    </location>
</feature>
<evidence type="ECO:0000313" key="4">
    <source>
        <dbReference type="Proteomes" id="UP000324632"/>
    </source>
</evidence>
<feature type="transmembrane region" description="Helical" evidence="1">
    <location>
        <begin position="1389"/>
        <end position="1408"/>
    </location>
</feature>
<keyword evidence="2" id="KW-0732">Signal</keyword>
<evidence type="ECO:0000313" key="3">
    <source>
        <dbReference type="EMBL" id="KAA0724896.1"/>
    </source>
</evidence>
<keyword evidence="1" id="KW-0472">Membrane</keyword>
<evidence type="ECO:0000256" key="1">
    <source>
        <dbReference type="SAM" id="Phobius"/>
    </source>
</evidence>
<keyword evidence="4" id="KW-1185">Reference proteome</keyword>
<keyword evidence="1" id="KW-1133">Transmembrane helix</keyword>
<reference evidence="3 4" key="1">
    <citation type="journal article" date="2019" name="Mol. Ecol. Resour.">
        <title>Chromosome-level genome assembly of Triplophysa tibetana, a fish adapted to the harsh high-altitude environment of the Tibetan Plateau.</title>
        <authorList>
            <person name="Yang X."/>
            <person name="Liu H."/>
            <person name="Ma Z."/>
            <person name="Zou Y."/>
            <person name="Zou M."/>
            <person name="Mao Y."/>
            <person name="Li X."/>
            <person name="Wang H."/>
            <person name="Chen T."/>
            <person name="Wang W."/>
            <person name="Yang R."/>
        </authorList>
    </citation>
    <scope>NUCLEOTIDE SEQUENCE [LARGE SCALE GENOMIC DNA]</scope>
    <source>
        <strain evidence="3">TTIB1903HZAU</strain>
        <tissue evidence="3">Muscle</tissue>
    </source>
</reference>
<gene>
    <name evidence="3" type="ORF">E1301_Tti014822</name>
</gene>
<evidence type="ECO:0000256" key="2">
    <source>
        <dbReference type="SAM" id="SignalP"/>
    </source>
</evidence>
<dbReference type="Proteomes" id="UP000324632">
    <property type="component" value="Chromosome 1"/>
</dbReference>
<organism evidence="3 4">
    <name type="scientific">Triplophysa tibetana</name>
    <dbReference type="NCBI Taxonomy" id="1572043"/>
    <lineage>
        <taxon>Eukaryota</taxon>
        <taxon>Metazoa</taxon>
        <taxon>Chordata</taxon>
        <taxon>Craniata</taxon>
        <taxon>Vertebrata</taxon>
        <taxon>Euteleostomi</taxon>
        <taxon>Actinopterygii</taxon>
        <taxon>Neopterygii</taxon>
        <taxon>Teleostei</taxon>
        <taxon>Ostariophysi</taxon>
        <taxon>Cypriniformes</taxon>
        <taxon>Nemacheilidae</taxon>
        <taxon>Triplophysa</taxon>
    </lineage>
</organism>
<sequence>MNAVRVVLLVELVCIFTPTGETDSFNLTCEDVSGHVGEELTLTCSVSGQRDTCCVKMYKFMNTADDDTTICKGLKNNTCPRRMNLTCPYTANSNMTTPFKFFLQTTCGPKTVELTVNITVGFSITCRNVTGRVGKESTLNCDVSYPDKTCCMMMFKIINTPDTTVYTEEYRKDPCLQFTSFPCPYTANEVMTSTFKFILHTRCGNKTAGFTVNITDSFNLTCEDVSGHVGEELTLTCSVSGRRDTCCVKMYKFMNTADDDTTICKGLKNNTCPRRMNLTCPYTANSNMTTPFKFFLQTTCGPKTVELTVNITVGFSITCRNVTGRVGKESTLNCDVSYPDKTCCMMMFKIINTPDTTVYREEYRKDPCLQFTSFPCPYTANEVMTSTFKFILHTRCGNKTAGFTVNITDSFNLTCEDVSGHVGEELTLTCSVSGQRDTCCVKMYKFMNTADDDTTICKGLKNNTCPRRMNLTCPYTANSNMTTPFKFFLQTTCGPKTVELTVNITVGFSITCRNVTGRVGKESTLNCDVSYPDKTCCMMMFKIINTPDTTVYREEYRKDPCLQFTSFPCPYTANEVMTSTFKFILHTRCGNKTAGFTVNITDSFNLTCEDVSGHVGEELTLTCSVSGQRDTCCVKMYKFMNTADDDTTICKGLKNNTCPRRMNLTCPYTANSNMTTPFKFFLQTTCGPKTVELTVNITETFIAVTVPVVVFLIVIGIILKKKCNFTFNTCGFQRDFNKVGFSITCRNVTGRVGKESTLNCDVSYPDKTCCMMMFKIINTPDTTVYTEEYRKDPCLQFTSFPCPYTANEVMTSTFKFILHTRCGNKTAGFTVNITDFSYVACKDVTGHVGQELTLDCTVNYSERCHAVLYKFINKDKDTTIFRKNCSSNSNQEHFTCSYTPNEDMTTTFLFFLQADCGTVEKYFTVNPADTERLKSERFDIGRQCHLYALAKLDFVPPKIQQTCTATYGLHISSSIYDTYNIIVQAYVKSHTDSPKSLACAVSSMGETFIAVTVPVVVFLIVIGIILKKKYNFTFNTCGFQRDFIKGTLVPLTSAVTVRVKASFAVIMAATSCFIIFVVGFVLVRKHDKNTCGFQKKYSCAADVCGPCQVRNSVLSASALSGRVSYKNNTNCMKMYKFINKDKDTEICRDDLTSDSCVQLTSISCPYIANEVMTTTFKFFIQTTHEPKSAEFTVTIADTLNIICENVTGHVGDKLNLTCSVSYKDTNCVAMYKLINIYKGTEICREKFTSDPCVQLTSISCPYTANEVMTTTFKFLIQTTHGPKSAELTLNISDITCEDVTGHVGEELTLTCRISYQSHTCCMMMFKFINKDEIYKEEFRKDPCIHLTSFSCPYTANEVTTTKITFFSQTTCGAKKTEFTVNITGDRSTLAVIISVLSCFIIIVMGFTLRKKRNINNNPKFQRAEVCACEHDKMPPV</sequence>
<name>A0A5A9PVQ0_9TELE</name>
<feature type="transmembrane region" description="Helical" evidence="1">
    <location>
        <begin position="1007"/>
        <end position="1026"/>
    </location>
</feature>
<feature type="signal peptide" evidence="2">
    <location>
        <begin position="1"/>
        <end position="22"/>
    </location>
</feature>
<feature type="transmembrane region" description="Helical" evidence="1">
    <location>
        <begin position="700"/>
        <end position="719"/>
    </location>
</feature>
<comment type="caution">
    <text evidence="3">The sequence shown here is derived from an EMBL/GenBank/DDBJ whole genome shotgun (WGS) entry which is preliminary data.</text>
</comment>
<proteinExistence type="predicted"/>
<feature type="chain" id="PRO_5023147398" evidence="2">
    <location>
        <begin position="23"/>
        <end position="1436"/>
    </location>
</feature>